<reference evidence="1" key="1">
    <citation type="submission" date="2020-04" db="EMBL/GenBank/DDBJ databases">
        <authorList>
            <person name="Brown S."/>
        </authorList>
    </citation>
    <scope>NUCLEOTIDE SEQUENCE</scope>
    <source>
        <strain evidence="1">DJ015</strain>
    </source>
</reference>
<sequence length="61" mass="7374">MDEGQKDSLLRMFKYYLTDCKNNLENFSFKFNEDILEISGKDYYLKNNYRPILNVKSITHD</sequence>
<comment type="caution">
    <text evidence="1">The sequence shown here is derived from an EMBL/GenBank/DDBJ whole genome shotgun (WGS) entry which is preliminary data.</text>
</comment>
<evidence type="ECO:0000313" key="1">
    <source>
        <dbReference type="EMBL" id="MBC2474653.1"/>
    </source>
</evidence>
<proteinExistence type="predicted"/>
<protein>
    <submittedName>
        <fullName evidence="1">Uncharacterized protein</fullName>
    </submittedName>
</protein>
<dbReference type="Proteomes" id="UP001194098">
    <property type="component" value="Unassembled WGS sequence"/>
</dbReference>
<dbReference type="EMBL" id="JABAGV010000015">
    <property type="protein sequence ID" value="MBC2474653.1"/>
    <property type="molecule type" value="Genomic_DNA"/>
</dbReference>
<gene>
    <name evidence="1" type="ORF">HGI39_08055</name>
</gene>
<accession>A0AAW3W840</accession>
<organism evidence="1 2">
    <name type="scientific">Clostridium beijerinckii</name>
    <name type="common">Clostridium MP</name>
    <dbReference type="NCBI Taxonomy" id="1520"/>
    <lineage>
        <taxon>Bacteria</taxon>
        <taxon>Bacillati</taxon>
        <taxon>Bacillota</taxon>
        <taxon>Clostridia</taxon>
        <taxon>Eubacteriales</taxon>
        <taxon>Clostridiaceae</taxon>
        <taxon>Clostridium</taxon>
    </lineage>
</organism>
<name>A0AAW3W840_CLOBE</name>
<evidence type="ECO:0000313" key="2">
    <source>
        <dbReference type="Proteomes" id="UP001194098"/>
    </source>
</evidence>
<dbReference type="AlphaFoldDB" id="A0AAW3W840"/>
<reference evidence="1" key="2">
    <citation type="journal article" date="2022" name="Nat. Biotechnol.">
        <title>Carbon-negative production of acetone and isopropanol by gas fermentation at industrial pilot scale.</title>
        <authorList>
            <person name="Liew F.E."/>
            <person name="Nogle R."/>
            <person name="Abdalla T."/>
            <person name="Rasor B.J."/>
            <person name="Canter C."/>
            <person name="Jensen R.O."/>
            <person name="Wang L."/>
            <person name="Strutz J."/>
            <person name="Chirania P."/>
            <person name="De Tissera S."/>
            <person name="Mueller A.P."/>
            <person name="Ruan Z."/>
            <person name="Gao A."/>
            <person name="Tran L."/>
            <person name="Engle N.L."/>
            <person name="Bromley J.C."/>
            <person name="Daniell J."/>
            <person name="Conrado R."/>
            <person name="Tschaplinski T.J."/>
            <person name="Giannone R.J."/>
            <person name="Hettich R.L."/>
            <person name="Karim A.S."/>
            <person name="Simpson S.D."/>
            <person name="Brown S.D."/>
            <person name="Leang C."/>
            <person name="Jewett M.C."/>
            <person name="Kopke M."/>
        </authorList>
    </citation>
    <scope>NUCLEOTIDE SEQUENCE</scope>
    <source>
        <strain evidence="1">DJ015</strain>
    </source>
</reference>
<dbReference type="RefSeq" id="WP_171779637.1">
    <property type="nucleotide sequence ID" value="NZ_JABAGV010000015.1"/>
</dbReference>